<sequence>MFNGLDDLDWGSLEHAYGSAEEVPEWVRGLVDPDPAVREESLDAMYGAVHHQGDVYDSTVAAVPYLIEALTRPGLPGRTGIAELLASITDLSEWPDEDDLDEDDAEMRRQAARAEALAVAAAPALLRLLDDPDPAVRAAVPKLLVAVATALPDLAGLLLGLLGTEEDAEVRRGLFEAVGSLELNDNAIGHLLRLARSAPASTALAALIAVAQSDPSRVPLDGVPELIDRAYAEEGPVAEPADLQTDPLIGPIRVLGDEMTQGRRAPHCMHLIGELTDSLGPRVAERIAIVTPLLASPHDDLAGDALSAANRLVESRRGDYHEVVIRIAGLLDRSQQLAESAARMLKWWGPIAAPAAETVAGRLAAIDARPWRHGRPEWTDRYSSQDLPRLHPYVEVLAGLGDERALPLLLTALRLPQRPENTGYSLARYTGYADRITAEIVPRIPVLAAGDRAPTEWYAFQFALRAFGPAAAPAVPRLLASPLRDWNAATLGRIGPAAQDALPALRAAAASDDPGLAVAAAGALWRIDRSPEVLALLTARLDGLAATAALEEIAAMGSAAASAAPLVAKYLDAPPEPDWWTATRAALTLWRLTGDAERVAPVLAAAWHGNPYTRLEIAETATGSLATALQPLLRAEIEASERFNVSPDSSSDDQVADDERLLELCRAAT</sequence>
<proteinExistence type="predicted"/>
<dbReference type="Gene3D" id="1.25.10.10">
    <property type="entry name" value="Leucine-rich Repeat Variant"/>
    <property type="match status" value="1"/>
</dbReference>
<reference evidence="1 2" key="1">
    <citation type="submission" date="2017-06" db="EMBL/GenBank/DDBJ databases">
        <authorList>
            <person name="Kim H.J."/>
            <person name="Triplett B.A."/>
        </authorList>
    </citation>
    <scope>NUCLEOTIDE SEQUENCE [LARGE SCALE GENOMIC DNA]</scope>
    <source>
        <strain evidence="1 2">DSM 43151</strain>
    </source>
</reference>
<keyword evidence="2" id="KW-1185">Reference proteome</keyword>
<gene>
    <name evidence="1" type="ORF">SAMN06264365_11636</name>
</gene>
<name>A0A239EQ39_9ACTN</name>
<evidence type="ECO:0000313" key="2">
    <source>
        <dbReference type="Proteomes" id="UP000198415"/>
    </source>
</evidence>
<organism evidence="1 2">
    <name type="scientific">Actinoplanes regularis</name>
    <dbReference type="NCBI Taxonomy" id="52697"/>
    <lineage>
        <taxon>Bacteria</taxon>
        <taxon>Bacillati</taxon>
        <taxon>Actinomycetota</taxon>
        <taxon>Actinomycetes</taxon>
        <taxon>Micromonosporales</taxon>
        <taxon>Micromonosporaceae</taxon>
        <taxon>Actinoplanes</taxon>
    </lineage>
</organism>
<dbReference type="InterPro" id="IPR011989">
    <property type="entry name" value="ARM-like"/>
</dbReference>
<dbReference type="PROSITE" id="PS50077">
    <property type="entry name" value="HEAT_REPEAT"/>
    <property type="match status" value="1"/>
</dbReference>
<dbReference type="EMBL" id="FZNR01000016">
    <property type="protein sequence ID" value="SNS46368.1"/>
    <property type="molecule type" value="Genomic_DNA"/>
</dbReference>
<dbReference type="Proteomes" id="UP000198415">
    <property type="component" value="Unassembled WGS sequence"/>
</dbReference>
<dbReference type="SUPFAM" id="SSF48371">
    <property type="entry name" value="ARM repeat"/>
    <property type="match status" value="1"/>
</dbReference>
<evidence type="ECO:0008006" key="3">
    <source>
        <dbReference type="Google" id="ProtNLM"/>
    </source>
</evidence>
<dbReference type="InterPro" id="IPR021133">
    <property type="entry name" value="HEAT_type_2"/>
</dbReference>
<dbReference type="InterPro" id="IPR016024">
    <property type="entry name" value="ARM-type_fold"/>
</dbReference>
<protein>
    <recommendedName>
        <fullName evidence="3">HEAT repeat-containing protein</fullName>
    </recommendedName>
</protein>
<evidence type="ECO:0000313" key="1">
    <source>
        <dbReference type="EMBL" id="SNS46368.1"/>
    </source>
</evidence>
<accession>A0A239EQ39</accession>
<dbReference type="OrthoDB" id="292843at2"/>
<dbReference type="RefSeq" id="WP_089296982.1">
    <property type="nucleotide sequence ID" value="NZ_BOMU01000081.1"/>
</dbReference>
<dbReference type="AlphaFoldDB" id="A0A239EQ39"/>